<organism evidence="1 2">
    <name type="scientific">Fulvivirga imtechensis AK7</name>
    <dbReference type="NCBI Taxonomy" id="1237149"/>
    <lineage>
        <taxon>Bacteria</taxon>
        <taxon>Pseudomonadati</taxon>
        <taxon>Bacteroidota</taxon>
        <taxon>Cytophagia</taxon>
        <taxon>Cytophagales</taxon>
        <taxon>Fulvivirgaceae</taxon>
        <taxon>Fulvivirga</taxon>
    </lineage>
</organism>
<accession>L8JR72</accession>
<name>L8JR72_9BACT</name>
<proteinExistence type="predicted"/>
<gene>
    <name evidence="1" type="ORF">C900_04540</name>
</gene>
<protein>
    <submittedName>
        <fullName evidence="1">Uncharacterized protein</fullName>
    </submittedName>
</protein>
<dbReference type="STRING" id="1237149.C900_04540"/>
<reference evidence="1 2" key="1">
    <citation type="submission" date="2012-12" db="EMBL/GenBank/DDBJ databases">
        <title>Genome assembly of Fulvivirga imtechensis AK7.</title>
        <authorList>
            <person name="Nupur N."/>
            <person name="Khatri I."/>
            <person name="Kumar R."/>
            <person name="Subramanian S."/>
            <person name="Pinnaka A."/>
        </authorList>
    </citation>
    <scope>NUCLEOTIDE SEQUENCE [LARGE SCALE GENOMIC DNA]</scope>
    <source>
        <strain evidence="1 2">AK7</strain>
    </source>
</reference>
<dbReference type="InterPro" id="IPR011990">
    <property type="entry name" value="TPR-like_helical_dom_sf"/>
</dbReference>
<evidence type="ECO:0000313" key="1">
    <source>
        <dbReference type="EMBL" id="ELR69837.1"/>
    </source>
</evidence>
<dbReference type="Proteomes" id="UP000011135">
    <property type="component" value="Unassembled WGS sequence"/>
</dbReference>
<dbReference type="eggNOG" id="COG0457">
    <property type="taxonomic scope" value="Bacteria"/>
</dbReference>
<sequence>MLFGTSLWAQGVTLPQSSAAAEVRQRVGIADVTVNYSRPDVVSPQGQDRTGQIWGGLVPYGYNNLGFGTSQAAPWRAGANENTTIELSHDATIEGKALQAGTYGLHMAVAEEGNVTVIFSRNNTAWGSYFYDEKDDALRVNVKWQDNEQTPLLTYNFVDVGDKQATLVLDWEKKRIPVKIEFNTPELVYNNLKKELQGAQGFILQNWMSAANYLAQNKIHLEDALAWANNAIEGQFFSQKNFQTMQVKARVLTAMGNTAEADKVMNEALEDPAAGIADYYNYGRQLIGQDKGAEALEVFKKANKKWPDHWLAPHGLARGYSATGDYAKALKYEEQAYTKAPDGSKQFIDGYLKTLKEGKDFN</sequence>
<comment type="caution">
    <text evidence="1">The sequence shown here is derived from an EMBL/GenBank/DDBJ whole genome shotgun (WGS) entry which is preliminary data.</text>
</comment>
<dbReference type="SUPFAM" id="SSF48452">
    <property type="entry name" value="TPR-like"/>
    <property type="match status" value="1"/>
</dbReference>
<dbReference type="PATRIC" id="fig|1237149.3.peg.4055"/>
<evidence type="ECO:0000313" key="2">
    <source>
        <dbReference type="Proteomes" id="UP000011135"/>
    </source>
</evidence>
<dbReference type="InterPro" id="IPR021314">
    <property type="entry name" value="DUF2911"/>
</dbReference>
<keyword evidence="2" id="KW-1185">Reference proteome</keyword>
<dbReference type="AlphaFoldDB" id="L8JR72"/>
<dbReference type="Pfam" id="PF11138">
    <property type="entry name" value="DUF2911"/>
    <property type="match status" value="1"/>
</dbReference>
<dbReference type="Gene3D" id="1.25.40.10">
    <property type="entry name" value="Tetratricopeptide repeat domain"/>
    <property type="match status" value="1"/>
</dbReference>
<dbReference type="EMBL" id="AMZN01000066">
    <property type="protein sequence ID" value="ELR69837.1"/>
    <property type="molecule type" value="Genomic_DNA"/>
</dbReference>